<evidence type="ECO:0000256" key="3">
    <source>
        <dbReference type="ARBA" id="ARBA00022448"/>
    </source>
</evidence>
<protein>
    <submittedName>
        <fullName evidence="10">Spermidine/putrescine ABC transporter permease</fullName>
    </submittedName>
</protein>
<dbReference type="Pfam" id="PF00528">
    <property type="entry name" value="BPD_transp_1"/>
    <property type="match status" value="1"/>
</dbReference>
<gene>
    <name evidence="10" type="primary">potC</name>
    <name evidence="10" type="ORF">CSC2_11750</name>
</gene>
<dbReference type="InterPro" id="IPR051789">
    <property type="entry name" value="Bact_Polyamine_Transport"/>
</dbReference>
<proteinExistence type="inferred from homology"/>
<keyword evidence="11" id="KW-1185">Reference proteome</keyword>
<evidence type="ECO:0000256" key="1">
    <source>
        <dbReference type="ARBA" id="ARBA00004651"/>
    </source>
</evidence>
<evidence type="ECO:0000256" key="6">
    <source>
        <dbReference type="ARBA" id="ARBA00022989"/>
    </source>
</evidence>
<evidence type="ECO:0000256" key="4">
    <source>
        <dbReference type="ARBA" id="ARBA00022475"/>
    </source>
</evidence>
<evidence type="ECO:0000313" key="10">
    <source>
        <dbReference type="EMBL" id="GFZ30649.1"/>
    </source>
</evidence>
<keyword evidence="6 8" id="KW-1133">Transmembrane helix</keyword>
<dbReference type="PANTHER" id="PTHR43848">
    <property type="entry name" value="PUTRESCINE TRANSPORT SYSTEM PERMEASE PROTEIN POTI"/>
    <property type="match status" value="1"/>
</dbReference>
<dbReference type="InterPro" id="IPR035906">
    <property type="entry name" value="MetI-like_sf"/>
</dbReference>
<feature type="transmembrane region" description="Helical" evidence="8">
    <location>
        <begin position="98"/>
        <end position="122"/>
    </location>
</feature>
<feature type="transmembrane region" description="Helical" evidence="8">
    <location>
        <begin position="9"/>
        <end position="30"/>
    </location>
</feature>
<dbReference type="CDD" id="cd06261">
    <property type="entry name" value="TM_PBP2"/>
    <property type="match status" value="1"/>
</dbReference>
<accession>A0ABQ1E7B4</accession>
<reference evidence="10 11" key="1">
    <citation type="journal article" date="2021" name="Int. J. Syst. Evol. Microbiol.">
        <title>Clostridium zeae sp. nov., isolated from corn silage.</title>
        <authorList>
            <person name="Kobayashi H."/>
            <person name="Tanizawa Y."/>
            <person name="Yagura M."/>
            <person name="Sakamoto M."/>
            <person name="Ohkuma M."/>
            <person name="Tohno M."/>
        </authorList>
    </citation>
    <scope>NUCLEOTIDE SEQUENCE [LARGE SCALE GENOMIC DNA]</scope>
    <source>
        <strain evidence="10 11">CSC2</strain>
    </source>
</reference>
<dbReference type="PANTHER" id="PTHR43848:SF2">
    <property type="entry name" value="PUTRESCINE TRANSPORT SYSTEM PERMEASE PROTEIN POTI"/>
    <property type="match status" value="1"/>
</dbReference>
<feature type="transmembrane region" description="Helical" evidence="8">
    <location>
        <begin position="184"/>
        <end position="205"/>
    </location>
</feature>
<keyword evidence="4" id="KW-1003">Cell membrane</keyword>
<organism evidence="10 11">
    <name type="scientific">Clostridium zeae</name>
    <dbReference type="NCBI Taxonomy" id="2759022"/>
    <lineage>
        <taxon>Bacteria</taxon>
        <taxon>Bacillati</taxon>
        <taxon>Bacillota</taxon>
        <taxon>Clostridia</taxon>
        <taxon>Eubacteriales</taxon>
        <taxon>Clostridiaceae</taxon>
        <taxon>Clostridium</taxon>
    </lineage>
</organism>
<keyword evidence="5 8" id="KW-0812">Transmembrane</keyword>
<evidence type="ECO:0000313" key="11">
    <source>
        <dbReference type="Proteomes" id="UP000663802"/>
    </source>
</evidence>
<feature type="domain" description="ABC transmembrane type-1" evidence="9">
    <location>
        <begin position="60"/>
        <end position="248"/>
    </location>
</feature>
<evidence type="ECO:0000256" key="7">
    <source>
        <dbReference type="ARBA" id="ARBA00023136"/>
    </source>
</evidence>
<keyword evidence="3 8" id="KW-0813">Transport</keyword>
<name>A0ABQ1E7B4_9CLOT</name>
<feature type="transmembrane region" description="Helical" evidence="8">
    <location>
        <begin position="128"/>
        <end position="148"/>
    </location>
</feature>
<dbReference type="InterPro" id="IPR000515">
    <property type="entry name" value="MetI-like"/>
</dbReference>
<comment type="caution">
    <text evidence="10">The sequence shown here is derived from an EMBL/GenBank/DDBJ whole genome shotgun (WGS) entry which is preliminary data.</text>
</comment>
<dbReference type="Gene3D" id="1.10.3720.10">
    <property type="entry name" value="MetI-like"/>
    <property type="match status" value="1"/>
</dbReference>
<evidence type="ECO:0000256" key="5">
    <source>
        <dbReference type="ARBA" id="ARBA00022692"/>
    </source>
</evidence>
<dbReference type="SUPFAM" id="SSF161098">
    <property type="entry name" value="MetI-like"/>
    <property type="match status" value="1"/>
</dbReference>
<dbReference type="Proteomes" id="UP000663802">
    <property type="component" value="Unassembled WGS sequence"/>
</dbReference>
<dbReference type="EMBL" id="BMBA01000001">
    <property type="protein sequence ID" value="GFZ30649.1"/>
    <property type="molecule type" value="Genomic_DNA"/>
</dbReference>
<comment type="subcellular location">
    <subcellularLocation>
        <location evidence="1 8">Cell membrane</location>
        <topology evidence="1 8">Multi-pass membrane protein</topology>
    </subcellularLocation>
</comment>
<feature type="transmembrane region" description="Helical" evidence="8">
    <location>
        <begin position="59"/>
        <end position="86"/>
    </location>
</feature>
<evidence type="ECO:0000259" key="9">
    <source>
        <dbReference type="PROSITE" id="PS50928"/>
    </source>
</evidence>
<keyword evidence="7 8" id="KW-0472">Membrane</keyword>
<dbReference type="RefSeq" id="WP_206868677.1">
    <property type="nucleotide sequence ID" value="NZ_BMBA01000001.1"/>
</dbReference>
<sequence length="258" mass="28771">MVKKLGSKFYLSLVFLFLYAPIIVLIIFSFNNSKSMAVWEGFTFKWYKELISDDRILTALYYTLSVAIISATVSTVVGTLSSIGIFKMRGLRKKIILNINYLPVLNPDIVTGIALMSLFAFFSFNFGFTTMLLAHITFNLPYVILSVLPKLKQLPNNIEEAAMDLGATPSYTLRKVILPQIKPGIISGFLIAFTMSIDDFVISFFTTGSGVTNLSIEVYSMAKRGIKPEINALSTLMFIVVLTLLLIVNNKESLIRGE</sequence>
<evidence type="ECO:0000256" key="8">
    <source>
        <dbReference type="RuleBase" id="RU363032"/>
    </source>
</evidence>
<feature type="transmembrane region" description="Helical" evidence="8">
    <location>
        <begin position="230"/>
        <end position="248"/>
    </location>
</feature>
<comment type="similarity">
    <text evidence="2">Belongs to the binding-protein-dependent transport system permease family. CysTW subfamily.</text>
</comment>
<evidence type="ECO:0000256" key="2">
    <source>
        <dbReference type="ARBA" id="ARBA00007069"/>
    </source>
</evidence>
<dbReference type="PROSITE" id="PS50928">
    <property type="entry name" value="ABC_TM1"/>
    <property type="match status" value="1"/>
</dbReference>